<gene>
    <name evidence="2" type="ORF">ANANG_G00197480</name>
</gene>
<accession>A0A9D3RSD2</accession>
<dbReference type="Proteomes" id="UP001044222">
    <property type="component" value="Chromosome 10"/>
</dbReference>
<dbReference type="AlphaFoldDB" id="A0A9D3RSD2"/>
<evidence type="ECO:0000313" key="2">
    <source>
        <dbReference type="EMBL" id="KAG5841243.1"/>
    </source>
</evidence>
<feature type="region of interest" description="Disordered" evidence="1">
    <location>
        <begin position="25"/>
        <end position="46"/>
    </location>
</feature>
<organism evidence="2 3">
    <name type="scientific">Anguilla anguilla</name>
    <name type="common">European freshwater eel</name>
    <name type="synonym">Muraena anguilla</name>
    <dbReference type="NCBI Taxonomy" id="7936"/>
    <lineage>
        <taxon>Eukaryota</taxon>
        <taxon>Metazoa</taxon>
        <taxon>Chordata</taxon>
        <taxon>Craniata</taxon>
        <taxon>Vertebrata</taxon>
        <taxon>Euteleostomi</taxon>
        <taxon>Actinopterygii</taxon>
        <taxon>Neopterygii</taxon>
        <taxon>Teleostei</taxon>
        <taxon>Anguilliformes</taxon>
        <taxon>Anguillidae</taxon>
        <taxon>Anguilla</taxon>
    </lineage>
</organism>
<evidence type="ECO:0000256" key="1">
    <source>
        <dbReference type="SAM" id="MobiDB-lite"/>
    </source>
</evidence>
<feature type="region of interest" description="Disordered" evidence="1">
    <location>
        <begin position="76"/>
        <end position="99"/>
    </location>
</feature>
<dbReference type="EMBL" id="JAFIRN010000010">
    <property type="protein sequence ID" value="KAG5841243.1"/>
    <property type="molecule type" value="Genomic_DNA"/>
</dbReference>
<reference evidence="2" key="1">
    <citation type="submission" date="2021-01" db="EMBL/GenBank/DDBJ databases">
        <title>A chromosome-scale assembly of European eel, Anguilla anguilla.</title>
        <authorList>
            <person name="Henkel C."/>
            <person name="Jong-Raadsen S.A."/>
            <person name="Dufour S."/>
            <person name="Weltzien F.-A."/>
            <person name="Palstra A.P."/>
            <person name="Pelster B."/>
            <person name="Spaink H.P."/>
            <person name="Van Den Thillart G.E."/>
            <person name="Jansen H."/>
            <person name="Zahm M."/>
            <person name="Klopp C."/>
            <person name="Cedric C."/>
            <person name="Louis A."/>
            <person name="Berthelot C."/>
            <person name="Parey E."/>
            <person name="Roest Crollius H."/>
            <person name="Montfort J."/>
            <person name="Robinson-Rechavi M."/>
            <person name="Bucao C."/>
            <person name="Bouchez O."/>
            <person name="Gislard M."/>
            <person name="Lluch J."/>
            <person name="Milhes M."/>
            <person name="Lampietro C."/>
            <person name="Lopez Roques C."/>
            <person name="Donnadieu C."/>
            <person name="Braasch I."/>
            <person name="Desvignes T."/>
            <person name="Postlethwait J."/>
            <person name="Bobe J."/>
            <person name="Guiguen Y."/>
            <person name="Dirks R."/>
        </authorList>
    </citation>
    <scope>NUCLEOTIDE SEQUENCE</scope>
    <source>
        <strain evidence="2">Tag_6206</strain>
        <tissue evidence="2">Liver</tissue>
    </source>
</reference>
<name>A0A9D3RSD2_ANGAN</name>
<proteinExistence type="predicted"/>
<evidence type="ECO:0000313" key="3">
    <source>
        <dbReference type="Proteomes" id="UP001044222"/>
    </source>
</evidence>
<feature type="compositionally biased region" description="Basic and acidic residues" evidence="1">
    <location>
        <begin position="29"/>
        <end position="45"/>
    </location>
</feature>
<protein>
    <submittedName>
        <fullName evidence="2">Uncharacterized protein</fullName>
    </submittedName>
</protein>
<comment type="caution">
    <text evidence="2">The sequence shown here is derived from an EMBL/GenBank/DDBJ whole genome shotgun (WGS) entry which is preliminary data.</text>
</comment>
<keyword evidence="3" id="KW-1185">Reference proteome</keyword>
<sequence length="118" mass="13068">MFHVPQIHAYATATSAQNCQLRPSSVERFSQRTENTTKRTTEANRPRLPSKIFLSCPRELQMMRLLIFPSTAPYEEETLHQESSSAASHRDEGSGSAPMAALHFTSRASAVVYSGAIV</sequence>